<dbReference type="Proteomes" id="UP000309673">
    <property type="component" value="Unassembled WGS sequence"/>
</dbReference>
<proteinExistence type="predicted"/>
<dbReference type="OrthoDB" id="9810361at2"/>
<organism evidence="1 2">
    <name type="scientific">Cohnella pontilimi</name>
    <dbReference type="NCBI Taxonomy" id="2564100"/>
    <lineage>
        <taxon>Bacteria</taxon>
        <taxon>Bacillati</taxon>
        <taxon>Bacillota</taxon>
        <taxon>Bacilli</taxon>
        <taxon>Bacillales</taxon>
        <taxon>Paenibacillaceae</taxon>
        <taxon>Cohnella</taxon>
    </lineage>
</organism>
<reference evidence="1 2" key="1">
    <citation type="submission" date="2019-04" db="EMBL/GenBank/DDBJ databases">
        <title>Cohnella sp. nov., isolated from soil.</title>
        <authorList>
            <person name="Kim W."/>
        </authorList>
    </citation>
    <scope>NUCLEOTIDE SEQUENCE [LARGE SCALE GENOMIC DNA]</scope>
    <source>
        <strain evidence="1 2">CAU 1483</strain>
    </source>
</reference>
<dbReference type="AlphaFoldDB" id="A0A4U0FFF4"/>
<evidence type="ECO:0000313" key="1">
    <source>
        <dbReference type="EMBL" id="TJY43104.1"/>
    </source>
</evidence>
<comment type="caution">
    <text evidence="1">The sequence shown here is derived from an EMBL/GenBank/DDBJ whole genome shotgun (WGS) entry which is preliminary data.</text>
</comment>
<dbReference type="RefSeq" id="WP_136776469.1">
    <property type="nucleotide sequence ID" value="NZ_SUPK01000002.1"/>
</dbReference>
<dbReference type="EMBL" id="SUPK01000002">
    <property type="protein sequence ID" value="TJY43104.1"/>
    <property type="molecule type" value="Genomic_DNA"/>
</dbReference>
<accession>A0A4U0FFF4</accession>
<keyword evidence="2" id="KW-1185">Reference proteome</keyword>
<evidence type="ECO:0000313" key="2">
    <source>
        <dbReference type="Proteomes" id="UP000309673"/>
    </source>
</evidence>
<name>A0A4U0FFF4_9BACL</name>
<dbReference type="Pfam" id="PF03692">
    <property type="entry name" value="CxxCxxCC"/>
    <property type="match status" value="1"/>
</dbReference>
<sequence length="135" mass="15275">MAPPNSKPFLCDNCIECCANVPVTAKEMQAIEGAIRAMPQEQIDRLQAQKRKDGACPLVDVENKRCAVYEARPWICRLFGYMEQMQCPYNTHIEILPFAEGQKKFMTELGVRSPEDLQAVGVLGQDITWESLVLR</sequence>
<protein>
    <submittedName>
        <fullName evidence="1">YkgJ family cysteine cluster protein</fullName>
    </submittedName>
</protein>
<gene>
    <name evidence="1" type="ORF">E5161_04190</name>
</gene>
<dbReference type="InterPro" id="IPR005358">
    <property type="entry name" value="Puta_zinc/iron-chelating_dom"/>
</dbReference>